<feature type="repeat" description="WD" evidence="5">
    <location>
        <begin position="355"/>
        <end position="390"/>
    </location>
</feature>
<reference evidence="8 9" key="1">
    <citation type="journal article" date="2020" name="bioRxiv">
        <title>Metabolic contributions of an alphaproteobacterial endosymbiont in the apicomplexan Cardiosporidium cionae.</title>
        <authorList>
            <person name="Hunter E.S."/>
            <person name="Paight C.J."/>
            <person name="Lane C.E."/>
        </authorList>
    </citation>
    <scope>NUCLEOTIDE SEQUENCE [LARGE SCALE GENOMIC DNA]</scope>
    <source>
        <strain evidence="8">ESH_2018</strain>
    </source>
</reference>
<dbReference type="InterPro" id="IPR036322">
    <property type="entry name" value="WD40_repeat_dom_sf"/>
</dbReference>
<feature type="compositionally biased region" description="Acidic residues" evidence="6">
    <location>
        <begin position="51"/>
        <end position="83"/>
    </location>
</feature>
<feature type="compositionally biased region" description="Basic and acidic residues" evidence="6">
    <location>
        <begin position="16"/>
        <end position="25"/>
    </location>
</feature>
<proteinExistence type="predicted"/>
<name>A0ABQ7JDR3_9APIC</name>
<keyword evidence="3" id="KW-0677">Repeat</keyword>
<evidence type="ECO:0000313" key="9">
    <source>
        <dbReference type="Proteomes" id="UP000823046"/>
    </source>
</evidence>
<feature type="region of interest" description="Disordered" evidence="6">
    <location>
        <begin position="1"/>
        <end position="88"/>
    </location>
</feature>
<dbReference type="PROSITE" id="PS50082">
    <property type="entry name" value="WD_REPEATS_2"/>
    <property type="match status" value="2"/>
</dbReference>
<feature type="repeat" description="WD" evidence="5">
    <location>
        <begin position="399"/>
        <end position="434"/>
    </location>
</feature>
<evidence type="ECO:0000256" key="2">
    <source>
        <dbReference type="ARBA" id="ARBA00022574"/>
    </source>
</evidence>
<evidence type="ECO:0000313" key="8">
    <source>
        <dbReference type="EMBL" id="KAF8822157.1"/>
    </source>
</evidence>
<dbReference type="PROSITE" id="PS00678">
    <property type="entry name" value="WD_REPEATS_1"/>
    <property type="match status" value="1"/>
</dbReference>
<evidence type="ECO:0000259" key="7">
    <source>
        <dbReference type="Pfam" id="PF12265"/>
    </source>
</evidence>
<feature type="region of interest" description="Disordered" evidence="6">
    <location>
        <begin position="173"/>
        <end position="192"/>
    </location>
</feature>
<evidence type="ECO:0000256" key="6">
    <source>
        <dbReference type="SAM" id="MobiDB-lite"/>
    </source>
</evidence>
<dbReference type="Pfam" id="PF00400">
    <property type="entry name" value="WD40"/>
    <property type="match status" value="2"/>
</dbReference>
<dbReference type="InterPro" id="IPR001680">
    <property type="entry name" value="WD40_rpt"/>
</dbReference>
<dbReference type="Proteomes" id="UP000823046">
    <property type="component" value="Unassembled WGS sequence"/>
</dbReference>
<dbReference type="Gene3D" id="2.130.10.10">
    <property type="entry name" value="YVTN repeat-like/Quinoprotein amine dehydrogenase"/>
    <property type="match status" value="1"/>
</dbReference>
<keyword evidence="2 5" id="KW-0853">WD repeat</keyword>
<evidence type="ECO:0000256" key="1">
    <source>
        <dbReference type="ARBA" id="ARBA00004123"/>
    </source>
</evidence>
<accession>A0ABQ7JDR3</accession>
<gene>
    <name evidence="8" type="ORF">IE077_000902</name>
</gene>
<keyword evidence="4" id="KW-0539">Nucleus</keyword>
<evidence type="ECO:0000256" key="5">
    <source>
        <dbReference type="PROSITE-ProRule" id="PRU00221"/>
    </source>
</evidence>
<dbReference type="PANTHER" id="PTHR45903">
    <property type="entry name" value="GLUTAMATE-RICH WD REPEAT-CONTAINING PROTEIN 1"/>
    <property type="match status" value="1"/>
</dbReference>
<dbReference type="InterPro" id="IPR051972">
    <property type="entry name" value="Glutamate-rich_WD_repeat"/>
</dbReference>
<organism evidence="8 9">
    <name type="scientific">Cardiosporidium cionae</name>
    <dbReference type="NCBI Taxonomy" id="476202"/>
    <lineage>
        <taxon>Eukaryota</taxon>
        <taxon>Sar</taxon>
        <taxon>Alveolata</taxon>
        <taxon>Apicomplexa</taxon>
        <taxon>Aconoidasida</taxon>
        <taxon>Nephromycida</taxon>
        <taxon>Cardiosporidium</taxon>
    </lineage>
</organism>
<feature type="compositionally biased region" description="Acidic residues" evidence="6">
    <location>
        <begin position="179"/>
        <end position="192"/>
    </location>
</feature>
<dbReference type="Pfam" id="PF12265">
    <property type="entry name" value="CAF1C_H4-bd"/>
    <property type="match status" value="1"/>
</dbReference>
<dbReference type="SUPFAM" id="SSF50978">
    <property type="entry name" value="WD40 repeat-like"/>
    <property type="match status" value="1"/>
</dbReference>
<dbReference type="InterPro" id="IPR019775">
    <property type="entry name" value="WD40_repeat_CS"/>
</dbReference>
<comment type="subcellular location">
    <subcellularLocation>
        <location evidence="1">Nucleus</location>
    </subcellularLocation>
</comment>
<protein>
    <submittedName>
        <fullName evidence="8">WD domain, G-beta repeat-containing protein</fullName>
    </submittedName>
</protein>
<dbReference type="PROSITE" id="PS50294">
    <property type="entry name" value="WD_REPEATS_REGION"/>
    <property type="match status" value="1"/>
</dbReference>
<dbReference type="SMART" id="SM00320">
    <property type="entry name" value="WD40"/>
    <property type="match status" value="5"/>
</dbReference>
<dbReference type="PANTHER" id="PTHR45903:SF1">
    <property type="entry name" value="GLUTAMATE-RICH WD REPEAT-CONTAINING PROTEIN 1"/>
    <property type="match status" value="1"/>
</dbReference>
<evidence type="ECO:0000256" key="4">
    <source>
        <dbReference type="ARBA" id="ARBA00023242"/>
    </source>
</evidence>
<keyword evidence="9" id="KW-1185">Reference proteome</keyword>
<evidence type="ECO:0000256" key="3">
    <source>
        <dbReference type="ARBA" id="ARBA00022737"/>
    </source>
</evidence>
<dbReference type="InterPro" id="IPR022052">
    <property type="entry name" value="Histone-bd_RBBP4-like_N"/>
</dbReference>
<feature type="compositionally biased region" description="Polar residues" evidence="6">
    <location>
        <begin position="28"/>
        <end position="47"/>
    </location>
</feature>
<comment type="caution">
    <text evidence="8">The sequence shown here is derived from an EMBL/GenBank/DDBJ whole genome shotgun (WGS) entry which is preliminary data.</text>
</comment>
<dbReference type="InterPro" id="IPR015943">
    <property type="entry name" value="WD40/YVTN_repeat-like_dom_sf"/>
</dbReference>
<sequence>MTEDKAITSSGRVKKRGVEDSEKEQLPLVSSSKRLDAVNSSNKNVQKQEGEEFEFEDPYGDDYDEEAGPSDTDYQQDEEEEEKPEEKSATKIWVPGVVPMKPDEKLEYDPKCYEMLHSMMLDWSCLTFDIIPDSLGMNRSSYPHTAYIVAGTQADTSERNSVFVMKWSALHKTNRDSTEESDESDDEDNASEEDAKLDFNAISHKGTVNRIRCCPQLTRLVATWSETGKVHIWDISEHLQRLDSPKKFCSSKPPPLFTTHSHSTEGYAMDWNPLKTGRLLTGDCNANLFVWERIEGGWIVDSESPFLGHQKSVEDVQWKRVGAGMGDVFATACVDQALRVYDCRVTNRLPTQAIVAAHPSDINVLSWNPFKETLLLTGDDDGCCKVWDLRFPEMPVAKMHWHKEPISSVGWNPADEASFACSSYDDSVTFWDLSVEGDNDFEVATPHEDSPYPDQLMFHHMGQQQISELHWHSQIPGVVITTSVDGFNIFKTCNI</sequence>
<feature type="domain" description="Histone-binding protein RBBP4-like N-terminal" evidence="7">
    <location>
        <begin position="103"/>
        <end position="171"/>
    </location>
</feature>
<dbReference type="EMBL" id="JADAQX010000077">
    <property type="protein sequence ID" value="KAF8822157.1"/>
    <property type="molecule type" value="Genomic_DNA"/>
</dbReference>